<dbReference type="SMR" id="A0A1Q3E9E6"/>
<feature type="compositionally biased region" description="Basic residues" evidence="6">
    <location>
        <begin position="97"/>
        <end position="112"/>
    </location>
</feature>
<proteinExistence type="predicted"/>
<dbReference type="InterPro" id="IPR013087">
    <property type="entry name" value="Znf_C2H2_type"/>
</dbReference>
<keyword evidence="1" id="KW-0479">Metal-binding</keyword>
<dbReference type="PANTHER" id="PTHR24403:SF67">
    <property type="entry name" value="FI01116P-RELATED"/>
    <property type="match status" value="1"/>
</dbReference>
<dbReference type="PANTHER" id="PTHR24403">
    <property type="entry name" value="ZINC FINGER PROTEIN"/>
    <property type="match status" value="1"/>
</dbReference>
<evidence type="ECO:0000313" key="9">
    <source>
        <dbReference type="Proteomes" id="UP000188533"/>
    </source>
</evidence>
<keyword evidence="4" id="KW-0862">Zinc</keyword>
<dbReference type="EMBL" id="BDGU01000161">
    <property type="protein sequence ID" value="GAW03853.1"/>
    <property type="molecule type" value="Genomic_DNA"/>
</dbReference>
<evidence type="ECO:0000313" key="8">
    <source>
        <dbReference type="EMBL" id="GAW03853.1"/>
    </source>
</evidence>
<dbReference type="InterPro" id="IPR050688">
    <property type="entry name" value="Zinc_finger/UBP_domain"/>
</dbReference>
<dbReference type="SMART" id="SM00355">
    <property type="entry name" value="ZnF_C2H2"/>
    <property type="match status" value="3"/>
</dbReference>
<evidence type="ECO:0000256" key="4">
    <source>
        <dbReference type="ARBA" id="ARBA00022833"/>
    </source>
</evidence>
<evidence type="ECO:0000256" key="6">
    <source>
        <dbReference type="SAM" id="MobiDB-lite"/>
    </source>
</evidence>
<keyword evidence="9" id="KW-1185">Reference proteome</keyword>
<keyword evidence="2" id="KW-0677">Repeat</keyword>
<evidence type="ECO:0000259" key="7">
    <source>
        <dbReference type="PROSITE" id="PS50157"/>
    </source>
</evidence>
<dbReference type="SUPFAM" id="SSF57667">
    <property type="entry name" value="beta-beta-alpha zinc fingers"/>
    <property type="match status" value="1"/>
</dbReference>
<dbReference type="PROSITE" id="PS50157">
    <property type="entry name" value="ZINC_FINGER_C2H2_2"/>
    <property type="match status" value="2"/>
</dbReference>
<feature type="domain" description="C2H2-type" evidence="7">
    <location>
        <begin position="46"/>
        <end position="75"/>
    </location>
</feature>
<dbReference type="Gene3D" id="3.30.160.60">
    <property type="entry name" value="Classic Zinc Finger"/>
    <property type="match status" value="1"/>
</dbReference>
<evidence type="ECO:0000256" key="2">
    <source>
        <dbReference type="ARBA" id="ARBA00022737"/>
    </source>
</evidence>
<reference evidence="8 9" key="2">
    <citation type="submission" date="2017-02" db="EMBL/GenBank/DDBJ databases">
        <title>A genome survey and senescence transcriptome analysis in Lentinula edodes.</title>
        <authorList>
            <person name="Sakamoto Y."/>
            <person name="Nakade K."/>
            <person name="Sato S."/>
            <person name="Yoshida Y."/>
            <person name="Miyazaki K."/>
            <person name="Natsume S."/>
            <person name="Konno N."/>
        </authorList>
    </citation>
    <scope>NUCLEOTIDE SEQUENCE [LARGE SCALE GENOMIC DNA]</scope>
    <source>
        <strain evidence="8 9">NBRC 111202</strain>
    </source>
</reference>
<gene>
    <name evidence="8" type="ORF">LENED_005605</name>
</gene>
<dbReference type="GO" id="GO:0008270">
    <property type="term" value="F:zinc ion binding"/>
    <property type="evidence" value="ECO:0007669"/>
    <property type="project" value="UniProtKB-KW"/>
</dbReference>
<evidence type="ECO:0000256" key="1">
    <source>
        <dbReference type="ARBA" id="ARBA00022723"/>
    </source>
</evidence>
<feature type="region of interest" description="Disordered" evidence="6">
    <location>
        <begin position="97"/>
        <end position="149"/>
    </location>
</feature>
<dbReference type="PROSITE" id="PS00028">
    <property type="entry name" value="ZINC_FINGER_C2H2_1"/>
    <property type="match status" value="1"/>
</dbReference>
<evidence type="ECO:0000256" key="3">
    <source>
        <dbReference type="ARBA" id="ARBA00022771"/>
    </source>
</evidence>
<feature type="domain" description="C2H2-type" evidence="7">
    <location>
        <begin position="15"/>
        <end position="37"/>
    </location>
</feature>
<organism evidence="8 9">
    <name type="scientific">Lentinula edodes</name>
    <name type="common">Shiitake mushroom</name>
    <name type="synonym">Lentinus edodes</name>
    <dbReference type="NCBI Taxonomy" id="5353"/>
    <lineage>
        <taxon>Eukaryota</taxon>
        <taxon>Fungi</taxon>
        <taxon>Dikarya</taxon>
        <taxon>Basidiomycota</taxon>
        <taxon>Agaricomycotina</taxon>
        <taxon>Agaricomycetes</taxon>
        <taxon>Agaricomycetidae</taxon>
        <taxon>Agaricales</taxon>
        <taxon>Marasmiineae</taxon>
        <taxon>Omphalotaceae</taxon>
        <taxon>Lentinula</taxon>
    </lineage>
</organism>
<keyword evidence="3 5" id="KW-0863">Zinc-finger</keyword>
<sequence length="378" mass="41918">MPRATTFKFINESSCECSECGLVLTRPSDMRRHMHTHGIGMSQVKYQCTWADCSYETIQKSNFDTHYRTHLQDKSRACPSCNFKTCDPGSLTRHRKRIHGYVPKPRKARATKKQQDTSSDRSISPSLTSVSSESISGLSSPWSSSSPSSESTIDFSSLTLASEVEPTTTLHIDEEICKPFFPEVLPTDVDLFYEPDSVSGFGYSTFDDLRPRPLFPAVESTPSLELFQPLHSNYSPNFSLLLAATHKTLPFPTINHVDDQALYNIPCGVFLENVCDESLHQPLPTPYDSFIQQMAEMDPSIFVTISDHDFRVVFGCDYEHFVAARARSPSPWSSTLGSSINPVTSSIPGSSIDPITSTTSSPTPKPFTGSLLAELYAP</sequence>
<name>A0A1Q3E9E6_LENED</name>
<dbReference type="Proteomes" id="UP000188533">
    <property type="component" value="Unassembled WGS sequence"/>
</dbReference>
<dbReference type="AlphaFoldDB" id="A0A1Q3E9E6"/>
<dbReference type="Pfam" id="PF00096">
    <property type="entry name" value="zf-C2H2"/>
    <property type="match status" value="1"/>
</dbReference>
<dbReference type="InterPro" id="IPR036236">
    <property type="entry name" value="Znf_C2H2_sf"/>
</dbReference>
<feature type="region of interest" description="Disordered" evidence="6">
    <location>
        <begin position="347"/>
        <end position="366"/>
    </location>
</feature>
<reference evidence="8 9" key="1">
    <citation type="submission" date="2016-08" db="EMBL/GenBank/DDBJ databases">
        <authorList>
            <consortium name="Lentinula edodes genome sequencing consortium"/>
            <person name="Sakamoto Y."/>
            <person name="Nakade K."/>
            <person name="Sato S."/>
            <person name="Yoshida Y."/>
            <person name="Miyazaki K."/>
            <person name="Natsume S."/>
            <person name="Konno N."/>
        </authorList>
    </citation>
    <scope>NUCLEOTIDE SEQUENCE [LARGE SCALE GENOMIC DNA]</scope>
    <source>
        <strain evidence="8 9">NBRC 111202</strain>
    </source>
</reference>
<feature type="compositionally biased region" description="Low complexity" evidence="6">
    <location>
        <begin position="122"/>
        <end position="149"/>
    </location>
</feature>
<dbReference type="GO" id="GO:0005634">
    <property type="term" value="C:nucleus"/>
    <property type="evidence" value="ECO:0007669"/>
    <property type="project" value="TreeGrafter"/>
</dbReference>
<protein>
    <submittedName>
        <fullName evidence="8">Transcriptional repressor ctcf-like</fullName>
    </submittedName>
</protein>
<accession>A0A1Q3E9E6</accession>
<comment type="caution">
    <text evidence="8">The sequence shown here is derived from an EMBL/GenBank/DDBJ whole genome shotgun (WGS) entry which is preliminary data.</text>
</comment>
<dbReference type="STRING" id="5353.A0A1Q3E9E6"/>
<evidence type="ECO:0000256" key="5">
    <source>
        <dbReference type="PROSITE-ProRule" id="PRU00042"/>
    </source>
</evidence>
<dbReference type="GO" id="GO:0045944">
    <property type="term" value="P:positive regulation of transcription by RNA polymerase II"/>
    <property type="evidence" value="ECO:0007669"/>
    <property type="project" value="TreeGrafter"/>
</dbReference>